<dbReference type="Proteomes" id="UP000060699">
    <property type="component" value="Chromosome"/>
</dbReference>
<sequence length="251" mass="27576">MKGAIDPSSFRRAANLAVGPASLRTSGRSMLRTTLPKLFAVVAMFPVLAMADCNSKDIMELGKTAFLPIVKSDLNASDGLFPFRGQLQAKNCSGMYCSLDFKVIDVVYDDMAELYRKKFEIDVPPIEQITTSGKIDFLPIESLVVGSEWLVTVTSFVISRPSSNAPLTPRCVEWLAEIRNNQVIYHRGKLRLPYSAAKAKLLEPLTSDGGAAVERAFDDLFQTLCQQILQVDEASTDPELHRACAKARAGK</sequence>
<dbReference type="EMBL" id="CP013729">
    <property type="protein sequence ID" value="ALV08184.1"/>
    <property type="molecule type" value="Genomic_DNA"/>
</dbReference>
<reference evidence="1 2" key="1">
    <citation type="submission" date="2015-12" db="EMBL/GenBank/DDBJ databases">
        <title>Complete genome of Roseateles depolymerans KCTC 42856.</title>
        <authorList>
            <person name="Kim K.M."/>
        </authorList>
    </citation>
    <scope>NUCLEOTIDE SEQUENCE [LARGE SCALE GENOMIC DNA]</scope>
    <source>
        <strain evidence="1 2">KCTC 42856</strain>
    </source>
</reference>
<dbReference type="AlphaFoldDB" id="A0A0U3CHN1"/>
<proteinExistence type="predicted"/>
<gene>
    <name evidence="1" type="ORF">RD2015_3730</name>
</gene>
<evidence type="ECO:0000313" key="2">
    <source>
        <dbReference type="Proteomes" id="UP000060699"/>
    </source>
</evidence>
<dbReference type="KEGG" id="rdp:RD2015_3730"/>
<protein>
    <submittedName>
        <fullName evidence="1">Uncharacterized protein</fullName>
    </submittedName>
</protein>
<organism evidence="1 2">
    <name type="scientific">Roseateles depolymerans</name>
    <dbReference type="NCBI Taxonomy" id="76731"/>
    <lineage>
        <taxon>Bacteria</taxon>
        <taxon>Pseudomonadati</taxon>
        <taxon>Pseudomonadota</taxon>
        <taxon>Betaproteobacteria</taxon>
        <taxon>Burkholderiales</taxon>
        <taxon>Sphaerotilaceae</taxon>
        <taxon>Roseateles</taxon>
    </lineage>
</organism>
<dbReference type="RefSeq" id="WP_147306932.1">
    <property type="nucleotide sequence ID" value="NZ_CP013729.1"/>
</dbReference>
<keyword evidence="2" id="KW-1185">Reference proteome</keyword>
<evidence type="ECO:0000313" key="1">
    <source>
        <dbReference type="EMBL" id="ALV08184.1"/>
    </source>
</evidence>
<name>A0A0U3CHN1_9BURK</name>
<accession>A0A0U3CHN1</accession>